<dbReference type="SUPFAM" id="SSF47616">
    <property type="entry name" value="GST C-terminal domain-like"/>
    <property type="match status" value="1"/>
</dbReference>
<accession>A0A437M7W9</accession>
<dbReference type="OrthoDB" id="9799538at2"/>
<gene>
    <name evidence="2" type="ORF">EOD43_07305</name>
</gene>
<dbReference type="SUPFAM" id="SSF52833">
    <property type="entry name" value="Thioredoxin-like"/>
    <property type="match status" value="1"/>
</dbReference>
<evidence type="ECO:0000313" key="2">
    <source>
        <dbReference type="EMBL" id="RVT93666.1"/>
    </source>
</evidence>
<keyword evidence="2" id="KW-0808">Transferase</keyword>
<proteinExistence type="predicted"/>
<dbReference type="PANTHER" id="PTHR42673:SF4">
    <property type="entry name" value="MALEYLACETOACETATE ISOMERASE"/>
    <property type="match status" value="1"/>
</dbReference>
<dbReference type="SFLD" id="SFLDS00019">
    <property type="entry name" value="Glutathione_Transferase_(cytos"/>
    <property type="match status" value="1"/>
</dbReference>
<dbReference type="CDD" id="cd03194">
    <property type="entry name" value="GST_C_3"/>
    <property type="match status" value="1"/>
</dbReference>
<feature type="domain" description="GST N-terminal" evidence="1">
    <location>
        <begin position="2"/>
        <end position="85"/>
    </location>
</feature>
<dbReference type="Gene3D" id="1.20.1050.10">
    <property type="match status" value="1"/>
</dbReference>
<organism evidence="2 3">
    <name type="scientific">Sphingomonas crocodyli</name>
    <dbReference type="NCBI Taxonomy" id="1979270"/>
    <lineage>
        <taxon>Bacteria</taxon>
        <taxon>Pseudomonadati</taxon>
        <taxon>Pseudomonadota</taxon>
        <taxon>Alphaproteobacteria</taxon>
        <taxon>Sphingomonadales</taxon>
        <taxon>Sphingomonadaceae</taxon>
        <taxon>Sphingomonas</taxon>
    </lineage>
</organism>
<dbReference type="PROSITE" id="PS50404">
    <property type="entry name" value="GST_NTER"/>
    <property type="match status" value="1"/>
</dbReference>
<dbReference type="InterPro" id="IPR004045">
    <property type="entry name" value="Glutathione_S-Trfase_N"/>
</dbReference>
<dbReference type="AlphaFoldDB" id="A0A437M7W9"/>
<dbReference type="GO" id="GO:0006749">
    <property type="term" value="P:glutathione metabolic process"/>
    <property type="evidence" value="ECO:0007669"/>
    <property type="project" value="TreeGrafter"/>
</dbReference>
<dbReference type="Pfam" id="PF13409">
    <property type="entry name" value="GST_N_2"/>
    <property type="match status" value="1"/>
</dbReference>
<dbReference type="GO" id="GO:0016034">
    <property type="term" value="F:maleylacetoacetate isomerase activity"/>
    <property type="evidence" value="ECO:0007669"/>
    <property type="project" value="TreeGrafter"/>
</dbReference>
<dbReference type="RefSeq" id="WP_127742505.1">
    <property type="nucleotide sequence ID" value="NZ_SACN01000001.1"/>
</dbReference>
<dbReference type="GO" id="GO:0004364">
    <property type="term" value="F:glutathione transferase activity"/>
    <property type="evidence" value="ECO:0007669"/>
    <property type="project" value="TreeGrafter"/>
</dbReference>
<dbReference type="InterPro" id="IPR036282">
    <property type="entry name" value="Glutathione-S-Trfase_C_sf"/>
</dbReference>
<comment type="caution">
    <text evidence="2">The sequence shown here is derived from an EMBL/GenBank/DDBJ whole genome shotgun (WGS) entry which is preliminary data.</text>
</comment>
<reference evidence="2 3" key="1">
    <citation type="submission" date="2019-01" db="EMBL/GenBank/DDBJ databases">
        <authorList>
            <person name="Chen W.-M."/>
        </authorList>
    </citation>
    <scope>NUCLEOTIDE SEQUENCE [LARGE SCALE GENOMIC DNA]</scope>
    <source>
        <strain evidence="2 3">CCP-7</strain>
    </source>
</reference>
<evidence type="ECO:0000313" key="3">
    <source>
        <dbReference type="Proteomes" id="UP000282971"/>
    </source>
</evidence>
<keyword evidence="3" id="KW-1185">Reference proteome</keyword>
<dbReference type="InterPro" id="IPR040079">
    <property type="entry name" value="Glutathione_S-Trfase"/>
</dbReference>
<dbReference type="InterPro" id="IPR036249">
    <property type="entry name" value="Thioredoxin-like_sf"/>
</dbReference>
<evidence type="ECO:0000259" key="1">
    <source>
        <dbReference type="PROSITE" id="PS50404"/>
    </source>
</evidence>
<dbReference type="PANTHER" id="PTHR42673">
    <property type="entry name" value="MALEYLACETOACETATE ISOMERASE"/>
    <property type="match status" value="1"/>
</dbReference>
<dbReference type="Pfam" id="PF13410">
    <property type="entry name" value="GST_C_2"/>
    <property type="match status" value="1"/>
</dbReference>
<dbReference type="Gene3D" id="3.40.30.10">
    <property type="entry name" value="Glutaredoxin"/>
    <property type="match status" value="1"/>
</dbReference>
<dbReference type="EMBL" id="SACN01000001">
    <property type="protein sequence ID" value="RVT93666.1"/>
    <property type="molecule type" value="Genomic_DNA"/>
</dbReference>
<dbReference type="GO" id="GO:0006559">
    <property type="term" value="P:L-phenylalanine catabolic process"/>
    <property type="evidence" value="ECO:0007669"/>
    <property type="project" value="TreeGrafter"/>
</dbReference>
<name>A0A437M7W9_9SPHN</name>
<dbReference type="CDD" id="cd03043">
    <property type="entry name" value="GST_N_1"/>
    <property type="match status" value="1"/>
</dbReference>
<sequence>MLKLLIGNKAYSSWSLRGWLALKQSGLPFEEEVVSLYGESWESRRLEADFAPSNGKVPILWDGDIAIWESTAIIDHLADKVGVDRYWPADPAARAFARSIAAEMHAGYSALRSHCTMNLRHVYPSEPLPPEVEADVQRITSLWDQARTRFGGGGDFLFGAFGAADIMFSAVVTRFRTYSIPIPALAADYCEAVRAHPFMVEWAEGAARETWVIEKFERA</sequence>
<dbReference type="Proteomes" id="UP000282971">
    <property type="component" value="Unassembled WGS sequence"/>
</dbReference>
<protein>
    <submittedName>
        <fullName evidence="2">Glutathione S-transferase family protein</fullName>
    </submittedName>
</protein>